<reference evidence="1" key="1">
    <citation type="journal article" date="2023" name="G3 (Bethesda)">
        <title>Whole genome assemblies of Zophobas morio and Tenebrio molitor.</title>
        <authorList>
            <person name="Kaur S."/>
            <person name="Stinson S.A."/>
            <person name="diCenzo G.C."/>
        </authorList>
    </citation>
    <scope>NUCLEOTIDE SEQUENCE</scope>
    <source>
        <strain evidence="1">QUZm001</strain>
    </source>
</reference>
<dbReference type="AlphaFoldDB" id="A0AA38M037"/>
<protein>
    <submittedName>
        <fullName evidence="1">Uncharacterized protein</fullName>
    </submittedName>
</protein>
<gene>
    <name evidence="1" type="ORF">Zmor_008755</name>
</gene>
<name>A0AA38M037_9CUCU</name>
<evidence type="ECO:0000313" key="2">
    <source>
        <dbReference type="Proteomes" id="UP001168821"/>
    </source>
</evidence>
<organism evidence="1 2">
    <name type="scientific">Zophobas morio</name>
    <dbReference type="NCBI Taxonomy" id="2755281"/>
    <lineage>
        <taxon>Eukaryota</taxon>
        <taxon>Metazoa</taxon>
        <taxon>Ecdysozoa</taxon>
        <taxon>Arthropoda</taxon>
        <taxon>Hexapoda</taxon>
        <taxon>Insecta</taxon>
        <taxon>Pterygota</taxon>
        <taxon>Neoptera</taxon>
        <taxon>Endopterygota</taxon>
        <taxon>Coleoptera</taxon>
        <taxon>Polyphaga</taxon>
        <taxon>Cucujiformia</taxon>
        <taxon>Tenebrionidae</taxon>
        <taxon>Zophobas</taxon>
    </lineage>
</organism>
<evidence type="ECO:0000313" key="1">
    <source>
        <dbReference type="EMBL" id="KAJ3618763.1"/>
    </source>
</evidence>
<proteinExistence type="predicted"/>
<dbReference type="Proteomes" id="UP001168821">
    <property type="component" value="Unassembled WGS sequence"/>
</dbReference>
<accession>A0AA38M037</accession>
<comment type="caution">
    <text evidence="1">The sequence shown here is derived from an EMBL/GenBank/DDBJ whole genome shotgun (WGS) entry which is preliminary data.</text>
</comment>
<dbReference type="EMBL" id="JALNTZ010002286">
    <property type="protein sequence ID" value="KAJ3618763.1"/>
    <property type="molecule type" value="Genomic_DNA"/>
</dbReference>
<sequence>MDYQDSALSLPNPAESHVSNQEEQLSLHLKLSLTNVLLELFDKQKGAPLYPLTQMGIKESMLAIAQKSCGALSIKFDCKRSAFIYCGTLL</sequence>
<keyword evidence="2" id="KW-1185">Reference proteome</keyword>